<protein>
    <submittedName>
        <fullName evidence="2">Uncharacterized protein</fullName>
    </submittedName>
</protein>
<sequence>MTPRDEDRISTTAVEVVTSGGSPERSEVGTDDALLESLGYKPQRKPRNGGKVHLRIRMSRSFIERTPC</sequence>
<keyword evidence="3" id="KW-1185">Reference proteome</keyword>
<organism evidence="2 3">
    <name type="scientific">Emydomyces testavorans</name>
    <dbReference type="NCBI Taxonomy" id="2070801"/>
    <lineage>
        <taxon>Eukaryota</taxon>
        <taxon>Fungi</taxon>
        <taxon>Dikarya</taxon>
        <taxon>Ascomycota</taxon>
        <taxon>Pezizomycotina</taxon>
        <taxon>Eurotiomycetes</taxon>
        <taxon>Eurotiomycetidae</taxon>
        <taxon>Onygenales</taxon>
        <taxon>Nannizziopsiaceae</taxon>
        <taxon>Emydomyces</taxon>
    </lineage>
</organism>
<evidence type="ECO:0000313" key="3">
    <source>
        <dbReference type="Proteomes" id="UP001219355"/>
    </source>
</evidence>
<reference evidence="2" key="1">
    <citation type="submission" date="2023-03" db="EMBL/GenBank/DDBJ databases">
        <title>Emydomyces testavorans Genome Sequence.</title>
        <authorList>
            <person name="Hoyer L."/>
        </authorList>
    </citation>
    <scope>NUCLEOTIDE SEQUENCE</scope>
    <source>
        <strain evidence="2">16-2883</strain>
    </source>
</reference>
<evidence type="ECO:0000313" key="2">
    <source>
        <dbReference type="EMBL" id="WEW56178.1"/>
    </source>
</evidence>
<dbReference type="EMBL" id="CP120627">
    <property type="protein sequence ID" value="WEW56178.1"/>
    <property type="molecule type" value="Genomic_DNA"/>
</dbReference>
<feature type="region of interest" description="Disordered" evidence="1">
    <location>
        <begin position="1"/>
        <end position="31"/>
    </location>
</feature>
<dbReference type="AlphaFoldDB" id="A0AAF0DD71"/>
<proteinExistence type="predicted"/>
<accession>A0AAF0DD71</accession>
<dbReference type="Proteomes" id="UP001219355">
    <property type="component" value="Chromosome 1"/>
</dbReference>
<evidence type="ECO:0000256" key="1">
    <source>
        <dbReference type="SAM" id="MobiDB-lite"/>
    </source>
</evidence>
<name>A0AAF0DD71_9EURO</name>
<gene>
    <name evidence="2" type="ORF">PRK78_001615</name>
</gene>